<feature type="domain" description="Fumarylacetoacetase-like C-terminal" evidence="3">
    <location>
        <begin position="47"/>
        <end position="236"/>
    </location>
</feature>
<dbReference type="GO" id="GO:0044281">
    <property type="term" value="P:small molecule metabolic process"/>
    <property type="evidence" value="ECO:0007669"/>
    <property type="project" value="UniProtKB-ARBA"/>
</dbReference>
<comment type="similarity">
    <text evidence="1">Belongs to the FAH family.</text>
</comment>
<accession>A0AAV3SHI6</accession>
<keyword evidence="6" id="KW-1185">Reference proteome</keyword>
<dbReference type="InterPro" id="IPR011234">
    <property type="entry name" value="Fumarylacetoacetase-like_C"/>
</dbReference>
<dbReference type="SUPFAM" id="SSF56529">
    <property type="entry name" value="FAH"/>
    <property type="match status" value="1"/>
</dbReference>
<dbReference type="KEGG" id="hdo:MUK72_08460"/>
<dbReference type="AlphaFoldDB" id="A0AAV3SHI6"/>
<dbReference type="Proteomes" id="UP001500962">
    <property type="component" value="Unassembled WGS sequence"/>
</dbReference>
<protein>
    <submittedName>
        <fullName evidence="4">Fumarylacetoacetate hydrolase family protein</fullName>
    </submittedName>
</protein>
<dbReference type="Proteomes" id="UP000830542">
    <property type="component" value="Chromosome"/>
</dbReference>
<reference evidence="5" key="2">
    <citation type="submission" date="2022-04" db="EMBL/GenBank/DDBJ databases">
        <title>Sequencing and genomic assembly of Halococcus dombrowskii.</title>
        <authorList>
            <person name="Lim S.W."/>
            <person name="MacLea K.S."/>
        </authorList>
    </citation>
    <scope>NUCLEOTIDE SEQUENCE</scope>
    <source>
        <strain evidence="5">H4</strain>
    </source>
</reference>
<dbReference type="InterPro" id="IPR051121">
    <property type="entry name" value="FAH"/>
</dbReference>
<evidence type="ECO:0000256" key="2">
    <source>
        <dbReference type="ARBA" id="ARBA00022723"/>
    </source>
</evidence>
<evidence type="ECO:0000259" key="3">
    <source>
        <dbReference type="Pfam" id="PF01557"/>
    </source>
</evidence>
<evidence type="ECO:0000313" key="4">
    <source>
        <dbReference type="EMBL" id="GAA0464178.1"/>
    </source>
</evidence>
<proteinExistence type="inferred from homology"/>
<evidence type="ECO:0000313" key="6">
    <source>
        <dbReference type="Proteomes" id="UP000830542"/>
    </source>
</evidence>
<dbReference type="PANTHER" id="PTHR42796">
    <property type="entry name" value="FUMARYLACETOACETATE HYDROLASE DOMAIN-CONTAINING PROTEIN 2A-RELATED"/>
    <property type="match status" value="1"/>
</dbReference>
<keyword evidence="2" id="KW-0479">Metal-binding</keyword>
<dbReference type="EMBL" id="BAAADN010000030">
    <property type="protein sequence ID" value="GAA0464178.1"/>
    <property type="molecule type" value="Genomic_DNA"/>
</dbReference>
<dbReference type="GO" id="GO:0046872">
    <property type="term" value="F:metal ion binding"/>
    <property type="evidence" value="ECO:0007669"/>
    <property type="project" value="UniProtKB-KW"/>
</dbReference>
<dbReference type="Pfam" id="PF01557">
    <property type="entry name" value="FAA_hydrolase"/>
    <property type="match status" value="1"/>
</dbReference>
<dbReference type="InterPro" id="IPR036663">
    <property type="entry name" value="Fumarylacetoacetase_C_sf"/>
</dbReference>
<keyword evidence="4" id="KW-0378">Hydrolase</keyword>
<reference evidence="4" key="1">
    <citation type="journal article" date="2014" name="Int. J. Syst. Evol. Microbiol.">
        <title>Complete genome sequence of Corynebacterium casei LMG S-19264T (=DSM 44701T), isolated from a smear-ripened cheese.</title>
        <authorList>
            <consortium name="US DOE Joint Genome Institute (JGI-PGF)"/>
            <person name="Walter F."/>
            <person name="Albersmeier A."/>
            <person name="Kalinowski J."/>
            <person name="Ruckert C."/>
        </authorList>
    </citation>
    <scope>NUCLEOTIDE SEQUENCE</scope>
    <source>
        <strain evidence="4">JCM 12289</strain>
    </source>
</reference>
<dbReference type="GO" id="GO:0016787">
    <property type="term" value="F:hydrolase activity"/>
    <property type="evidence" value="ECO:0007669"/>
    <property type="project" value="UniProtKB-KW"/>
</dbReference>
<gene>
    <name evidence="4" type="ORF">GCM10008985_21300</name>
    <name evidence="5" type="ORF">MUK72_08460</name>
</gene>
<sequence>MQLARIQTPDGIVTGEHRDGVVHTDHETHRLDDSDVELLAPCAPSALYCVGRNFATTLDQMDYERPERPDFFIKPPVSVLAPDREIAYPSFTEEFTYAGELAAVIDEPCSDLAPAEVPDVVRGYTILNDLDALDQDGRTARKAFDDSGPLGPWIETDVDPSSIDMETRINDEIRQEANTERMLFEPHEVVAFLSERFTFRSGDVISFGSPANPGLLEPGDEIVITYEGVGTLRNTVATGE</sequence>
<dbReference type="RefSeq" id="WP_244698875.1">
    <property type="nucleotide sequence ID" value="NZ_BAAADN010000030.1"/>
</dbReference>
<dbReference type="EMBL" id="CP095005">
    <property type="protein sequence ID" value="UOO94002.1"/>
    <property type="molecule type" value="Genomic_DNA"/>
</dbReference>
<evidence type="ECO:0000313" key="5">
    <source>
        <dbReference type="EMBL" id="UOO94002.1"/>
    </source>
</evidence>
<reference evidence="4" key="3">
    <citation type="submission" date="2023-12" db="EMBL/GenBank/DDBJ databases">
        <authorList>
            <person name="Sun Q."/>
            <person name="Inoue M."/>
        </authorList>
    </citation>
    <scope>NUCLEOTIDE SEQUENCE</scope>
    <source>
        <strain evidence="4">JCM 12289</strain>
    </source>
</reference>
<dbReference type="PANTHER" id="PTHR42796:SF4">
    <property type="entry name" value="FUMARYLACETOACETATE HYDROLASE DOMAIN-CONTAINING PROTEIN 2A"/>
    <property type="match status" value="1"/>
</dbReference>
<organism evidence="4 7">
    <name type="scientific">Halococcus dombrowskii</name>
    <dbReference type="NCBI Taxonomy" id="179637"/>
    <lineage>
        <taxon>Archaea</taxon>
        <taxon>Methanobacteriati</taxon>
        <taxon>Methanobacteriota</taxon>
        <taxon>Stenosarchaea group</taxon>
        <taxon>Halobacteria</taxon>
        <taxon>Halobacteriales</taxon>
        <taxon>Halococcaceae</taxon>
        <taxon>Halococcus</taxon>
    </lineage>
</organism>
<evidence type="ECO:0000256" key="1">
    <source>
        <dbReference type="ARBA" id="ARBA00010211"/>
    </source>
</evidence>
<evidence type="ECO:0000313" key="7">
    <source>
        <dbReference type="Proteomes" id="UP001500962"/>
    </source>
</evidence>
<dbReference type="GeneID" id="71761874"/>
<name>A0AAV3SHI6_HALDO</name>
<dbReference type="Gene3D" id="3.90.850.10">
    <property type="entry name" value="Fumarylacetoacetase-like, C-terminal domain"/>
    <property type="match status" value="1"/>
</dbReference>